<feature type="region of interest" description="Disordered" evidence="1">
    <location>
        <begin position="1"/>
        <end position="21"/>
    </location>
</feature>
<name>R1INF5_9GAMM</name>
<gene>
    <name evidence="2" type="ORF">D515_02196</name>
</gene>
<organism evidence="2 3">
    <name type="scientific">Grimontia indica</name>
    <dbReference type="NCBI Taxonomy" id="1056512"/>
    <lineage>
        <taxon>Bacteria</taxon>
        <taxon>Pseudomonadati</taxon>
        <taxon>Pseudomonadota</taxon>
        <taxon>Gammaproteobacteria</taxon>
        <taxon>Vibrionales</taxon>
        <taxon>Vibrionaceae</taxon>
        <taxon>Grimontia</taxon>
    </lineage>
</organism>
<evidence type="ECO:0000313" key="3">
    <source>
        <dbReference type="Proteomes" id="UP000011223"/>
    </source>
</evidence>
<evidence type="ECO:0000256" key="1">
    <source>
        <dbReference type="SAM" id="MobiDB-lite"/>
    </source>
</evidence>
<dbReference type="EMBL" id="ANFM02000026">
    <property type="protein sequence ID" value="EOD78967.1"/>
    <property type="molecule type" value="Genomic_DNA"/>
</dbReference>
<dbReference type="AlphaFoldDB" id="R1INF5"/>
<evidence type="ECO:0000313" key="2">
    <source>
        <dbReference type="EMBL" id="EOD78967.1"/>
    </source>
</evidence>
<reference evidence="2 3" key="1">
    <citation type="journal article" date="2014" name="PLoS ONE">
        <title>Grimontia indica AK16(T), sp. nov., Isolated from a Seawater Sample Reports the Presence of Pathogenic Genes Similar to Vibrio Genus.</title>
        <authorList>
            <person name="Singh A."/>
            <person name="Vaidya B."/>
            <person name="Khatri I."/>
            <person name="Srinivas T.N."/>
            <person name="Subramanian S."/>
            <person name="Korpole S."/>
            <person name="Pinnaka A.K."/>
        </authorList>
    </citation>
    <scope>NUCLEOTIDE SEQUENCE [LARGE SCALE GENOMIC DNA]</scope>
    <source>
        <strain evidence="2 3">AK16</strain>
    </source>
</reference>
<protein>
    <submittedName>
        <fullName evidence="2">Uncharacterized protein</fullName>
    </submittedName>
</protein>
<accession>R1INF5</accession>
<dbReference type="Proteomes" id="UP000011223">
    <property type="component" value="Unassembled WGS sequence"/>
</dbReference>
<sequence length="38" mass="3944">MDAGLSPEKSASSPYFSLHAPPSGGFCSLAFLDVEISQ</sequence>
<proteinExistence type="predicted"/>
<keyword evidence="3" id="KW-1185">Reference proteome</keyword>
<comment type="caution">
    <text evidence="2">The sequence shown here is derived from an EMBL/GenBank/DDBJ whole genome shotgun (WGS) entry which is preliminary data.</text>
</comment>